<evidence type="ECO:0000259" key="2">
    <source>
        <dbReference type="Pfam" id="PF11707"/>
    </source>
</evidence>
<feature type="region of interest" description="Disordered" evidence="1">
    <location>
        <begin position="1149"/>
        <end position="1176"/>
    </location>
</feature>
<dbReference type="PANTHER" id="PTHR13500">
    <property type="entry name" value="NUCLEOLAR PRERIBOSOMAL-ASSOCIATED PROTEIN 1"/>
    <property type="match status" value="1"/>
</dbReference>
<evidence type="ECO:0000259" key="3">
    <source>
        <dbReference type="Pfam" id="PF16201"/>
    </source>
</evidence>
<name>A0AAN6DQ87_9EURO</name>
<evidence type="ECO:0000256" key="1">
    <source>
        <dbReference type="SAM" id="MobiDB-lite"/>
    </source>
</evidence>
<organism evidence="5 6">
    <name type="scientific">Exophiala viscosa</name>
    <dbReference type="NCBI Taxonomy" id="2486360"/>
    <lineage>
        <taxon>Eukaryota</taxon>
        <taxon>Fungi</taxon>
        <taxon>Dikarya</taxon>
        <taxon>Ascomycota</taxon>
        <taxon>Pezizomycotina</taxon>
        <taxon>Eurotiomycetes</taxon>
        <taxon>Chaetothyriomycetidae</taxon>
        <taxon>Chaetothyriales</taxon>
        <taxon>Herpotrichiellaceae</taxon>
        <taxon>Exophiala</taxon>
    </lineage>
</organism>
<dbReference type="InterPro" id="IPR021714">
    <property type="entry name" value="URB1_N"/>
</dbReference>
<feature type="domain" description="URB1 central HEAT repeat" evidence="4">
    <location>
        <begin position="622"/>
        <end position="808"/>
    </location>
</feature>
<evidence type="ECO:0000313" key="5">
    <source>
        <dbReference type="EMBL" id="KAI1610875.1"/>
    </source>
</evidence>
<dbReference type="GO" id="GO:0005730">
    <property type="term" value="C:nucleolus"/>
    <property type="evidence" value="ECO:0007669"/>
    <property type="project" value="TreeGrafter"/>
</dbReference>
<dbReference type="InterPro" id="IPR032436">
    <property type="entry name" value="URB1_C"/>
</dbReference>
<feature type="domain" description="URB1 C-terminal" evidence="3">
    <location>
        <begin position="886"/>
        <end position="1091"/>
    </location>
</feature>
<sequence length="1176" mass="130301">MAAGEEHSRKKRRVGDSTSASLESAHELKSLLHPSQKSSAEIKSAVDRFSKFLTSITGDGLVSERERPLKILRDYCDDQSSSSHDQVDFPDLLTAWSNASQSSDEAVLTAVPSALVRFFQTTSSKLEFRDFGLSLCHSLLKRDQVRLLDRGLSAPRAKESLITPCLKLLTEVISFDAGALASNVWARRDLLYRRLDAILGQPPLEQGGPQNFTARRAALDFLVANLRYLDTAAKSELITQGKTLATAIRCLPNERSDTAITMVRALEDFLANDSSLSRQLKARCFNSGNLTALAKLYDVETQAHQPAEENGTQGVREAVHHLLLQVCTMEHGILLPQSGWYPTGTHPDVVETDDDMIDLGLDSPYHFDDYSKKVPIRNGTVATFLQTLHPEKDTLQSNLIKSIFAAAPELVADYFSKKQEFHAQTSDDPIWRGQFAFLFSVVQSSVPPYCGWHGKLPALPPPVSVVIESILPRPLDRTTITRCLHLSEDIMTISGARLLTIALGKLESVITMFESAHPGSHVWDQTSSKLISLFIDRIPTLYDTITTLQRLSKDNDQVRTAVLECIAAYHRVLPSLAAGSKFDIGPLLNESIHRLLSDNVEDTAHESLEDQLPHLVHIAALSPATKWFQKANADSLILVTQLLGYCARNPDKQVLKQSMPVLRDLLRSKGILGFHTKSLEALLLSLTPTKKWQPDAITLQFLDNCITRTMQRPVKYLDQLERYQEQESDSKDLSLVACCAAEQWPFVVKKEGPKGAKNVAEWIAKLFAALDAAGENFRVITKLKEEMASVVEGDEKSAGVISKAFDKQQKKPVTLPEPGAEGTLDGHDSAKLTNGDHSASVPVEEAKGVNLAEVLPPPSAIPTSLKGLDRWTKPDFESEIQSGRLANLLRCLISPDQETRLQAFHTLQTVTHAVEQSTYPEKTQLHLLLGEVGETIRTLTQSHPNIPPPSIVAELAIHTLPVIADPSSPYYRKTNKYLLDAPSWAMNRILPHWMSETFLSEPEADDTDVGNQNAQGLEIERLLDLLADSLRSEIDMDLFRRSHVFTRLFSYYLAPVCSKTARKKILRIVHHAANVKDGSDTLITRAGVREWLTVAAEVRDHSGHGATAGQIDEEIRGIVKAVEKEGNETCDRGGIEKWERERPIYRLDKRTQSGAVNGHVTKAGHGEGQADEEVED</sequence>
<dbReference type="InterPro" id="IPR059018">
    <property type="entry name" value="HEAT_URB1"/>
</dbReference>
<proteinExistence type="predicted"/>
<dbReference type="Proteomes" id="UP001203852">
    <property type="component" value="Unassembled WGS sequence"/>
</dbReference>
<evidence type="ECO:0000259" key="4">
    <source>
        <dbReference type="Pfam" id="PF26140"/>
    </source>
</evidence>
<keyword evidence="6" id="KW-1185">Reference proteome</keyword>
<dbReference type="InterPro" id="IPR039844">
    <property type="entry name" value="URB1"/>
</dbReference>
<dbReference type="GO" id="GO:0000463">
    <property type="term" value="P:maturation of LSU-rRNA from tricistronic rRNA transcript (SSU-rRNA, 5.8S rRNA, LSU-rRNA)"/>
    <property type="evidence" value="ECO:0007669"/>
    <property type="project" value="TreeGrafter"/>
</dbReference>
<dbReference type="GO" id="GO:0000466">
    <property type="term" value="P:maturation of 5.8S rRNA from tricistronic rRNA transcript (SSU-rRNA, 5.8S rRNA, LSU-rRNA)"/>
    <property type="evidence" value="ECO:0007669"/>
    <property type="project" value="TreeGrafter"/>
</dbReference>
<protein>
    <submittedName>
        <fullName evidence="5">Ribosome 60S biogenesis N-terminal-domain-containing protein</fullName>
    </submittedName>
</protein>
<dbReference type="PANTHER" id="PTHR13500:SF0">
    <property type="entry name" value="NUCLEOLAR PRE-RIBOSOMAL-ASSOCIATED PROTEIN 1"/>
    <property type="match status" value="1"/>
</dbReference>
<dbReference type="SUPFAM" id="SSF48371">
    <property type="entry name" value="ARM repeat"/>
    <property type="match status" value="1"/>
</dbReference>
<dbReference type="Pfam" id="PF26140">
    <property type="entry name" value="HEAT_URB1"/>
    <property type="match status" value="1"/>
</dbReference>
<accession>A0AAN6DQ87</accession>
<dbReference type="Pfam" id="PF11707">
    <property type="entry name" value="Npa1"/>
    <property type="match status" value="1"/>
</dbReference>
<dbReference type="AlphaFoldDB" id="A0AAN6DQ87"/>
<feature type="domain" description="URB1 N-terminal" evidence="2">
    <location>
        <begin position="90"/>
        <end position="419"/>
    </location>
</feature>
<dbReference type="InterPro" id="IPR016024">
    <property type="entry name" value="ARM-type_fold"/>
</dbReference>
<feature type="region of interest" description="Disordered" evidence="1">
    <location>
        <begin position="808"/>
        <end position="828"/>
    </location>
</feature>
<comment type="caution">
    <text evidence="5">The sequence shown here is derived from an EMBL/GenBank/DDBJ whole genome shotgun (WGS) entry which is preliminary data.</text>
</comment>
<dbReference type="EMBL" id="MU404357">
    <property type="protein sequence ID" value="KAI1610875.1"/>
    <property type="molecule type" value="Genomic_DNA"/>
</dbReference>
<feature type="region of interest" description="Disordered" evidence="1">
    <location>
        <begin position="1"/>
        <end position="38"/>
    </location>
</feature>
<evidence type="ECO:0000313" key="6">
    <source>
        <dbReference type="Proteomes" id="UP001203852"/>
    </source>
</evidence>
<gene>
    <name evidence="5" type="ORF">EDD36DRAFT_466884</name>
</gene>
<dbReference type="Pfam" id="PF16201">
    <property type="entry name" value="NopRA1"/>
    <property type="match status" value="1"/>
</dbReference>
<reference evidence="5" key="1">
    <citation type="journal article" date="2022" name="bioRxiv">
        <title>Deciphering the potential niche of two novel black yeast fungi from a biological soil crust based on their genomes, phenotypes, and melanin regulation.</title>
        <authorList>
            <consortium name="DOE Joint Genome Institute"/>
            <person name="Carr E.C."/>
            <person name="Barton Q."/>
            <person name="Grambo S."/>
            <person name="Sullivan M."/>
            <person name="Renfro C.M."/>
            <person name="Kuo A."/>
            <person name="Pangilinan J."/>
            <person name="Lipzen A."/>
            <person name="Keymanesh K."/>
            <person name="Savage E."/>
            <person name="Barry K."/>
            <person name="Grigoriev I.V."/>
            <person name="Riekhof W.R."/>
            <person name="Harris S.S."/>
        </authorList>
    </citation>
    <scope>NUCLEOTIDE SEQUENCE</scope>
    <source>
        <strain evidence="5">JF 03-4F</strain>
    </source>
</reference>